<evidence type="ECO:0000259" key="2">
    <source>
        <dbReference type="Pfam" id="PF13439"/>
    </source>
</evidence>
<evidence type="ECO:0000259" key="1">
    <source>
        <dbReference type="Pfam" id="PF00534"/>
    </source>
</evidence>
<dbReference type="InterPro" id="IPR028098">
    <property type="entry name" value="Glyco_trans_4-like_N"/>
</dbReference>
<organism evidence="3 4">
    <name type="scientific">Flavisolibacter ginsengisoli DSM 18119</name>
    <dbReference type="NCBI Taxonomy" id="1121884"/>
    <lineage>
        <taxon>Bacteria</taxon>
        <taxon>Pseudomonadati</taxon>
        <taxon>Bacteroidota</taxon>
        <taxon>Chitinophagia</taxon>
        <taxon>Chitinophagales</taxon>
        <taxon>Chitinophagaceae</taxon>
        <taxon>Flavisolibacter</taxon>
    </lineage>
</organism>
<keyword evidence="4" id="KW-1185">Reference proteome</keyword>
<dbReference type="SUPFAM" id="SSF53756">
    <property type="entry name" value="UDP-Glycosyltransferase/glycogen phosphorylase"/>
    <property type="match status" value="1"/>
</dbReference>
<dbReference type="Gene3D" id="3.40.50.2000">
    <property type="entry name" value="Glycogen Phosphorylase B"/>
    <property type="match status" value="2"/>
</dbReference>
<dbReference type="Pfam" id="PF13439">
    <property type="entry name" value="Glyco_transf_4"/>
    <property type="match status" value="1"/>
</dbReference>
<dbReference type="PANTHER" id="PTHR12526:SF630">
    <property type="entry name" value="GLYCOSYLTRANSFERASE"/>
    <property type="match status" value="1"/>
</dbReference>
<feature type="domain" description="Glycosyl transferase family 1" evidence="1">
    <location>
        <begin position="195"/>
        <end position="370"/>
    </location>
</feature>
<evidence type="ECO:0000313" key="3">
    <source>
        <dbReference type="EMBL" id="SHE68495.1"/>
    </source>
</evidence>
<dbReference type="PANTHER" id="PTHR12526">
    <property type="entry name" value="GLYCOSYLTRANSFERASE"/>
    <property type="match status" value="1"/>
</dbReference>
<dbReference type="AlphaFoldDB" id="A0A1M4VI18"/>
<proteinExistence type="predicted"/>
<dbReference type="Pfam" id="PF00534">
    <property type="entry name" value="Glycos_transf_1"/>
    <property type="match status" value="1"/>
</dbReference>
<dbReference type="Proteomes" id="UP000184048">
    <property type="component" value="Unassembled WGS sequence"/>
</dbReference>
<evidence type="ECO:0000313" key="4">
    <source>
        <dbReference type="Proteomes" id="UP000184048"/>
    </source>
</evidence>
<dbReference type="InterPro" id="IPR001296">
    <property type="entry name" value="Glyco_trans_1"/>
</dbReference>
<protein>
    <submittedName>
        <fullName evidence="3">Glycosyltransferase involved in cell wall bisynthesis</fullName>
    </submittedName>
</protein>
<dbReference type="GO" id="GO:0016757">
    <property type="term" value="F:glycosyltransferase activity"/>
    <property type="evidence" value="ECO:0007669"/>
    <property type="project" value="InterPro"/>
</dbReference>
<dbReference type="OrthoDB" id="9792322at2"/>
<accession>A0A1M4VI18</accession>
<sequence>MPRVLRILNRLAVGGPVLNATYLSRFLAPDFETILVVGEKEDHEKSAAYLADQLGINYVTIKGMGRSINPASDYLAYHQIKKLIKTFKPDIVHTHSAKPGALGRLAASASSVPVILHTFHGHVFHSYFGSIKSNVFINTERYLARKSDAIIAISEQQKNELVQQFKIAPDDKFHVIPLGFDLDRFRNGTDEKRMKFRAEFSIDDDTLAIGIIGRLVPVKNHYLFLKAIKQVLERSHKKIKALIIGDGETRADLENLANETGIPFSTEKDREHVHPLIFTSWRSDIDVINAGLDIVCLTSFNEGTPVSLIEAQAADKAVVSTRVGGIADIVVEGETALLADVNDTQTYCDHLLRLVEDDALRLCMGSNSSKHVLQKFSYQRLMNDMSQLYYQLLEKKKR</sequence>
<dbReference type="RefSeq" id="WP_084079816.1">
    <property type="nucleotide sequence ID" value="NZ_FQUU01000003.1"/>
</dbReference>
<gene>
    <name evidence="3" type="ORF">SAMN02745131_00862</name>
</gene>
<keyword evidence="3" id="KW-0808">Transferase</keyword>
<reference evidence="3 4" key="1">
    <citation type="submission" date="2016-11" db="EMBL/GenBank/DDBJ databases">
        <authorList>
            <person name="Jaros S."/>
            <person name="Januszkiewicz K."/>
            <person name="Wedrychowicz H."/>
        </authorList>
    </citation>
    <scope>NUCLEOTIDE SEQUENCE [LARGE SCALE GENOMIC DNA]</scope>
    <source>
        <strain evidence="3 4">DSM 18119</strain>
    </source>
</reference>
<name>A0A1M4VI18_9BACT</name>
<dbReference type="EMBL" id="FQUU01000003">
    <property type="protein sequence ID" value="SHE68495.1"/>
    <property type="molecule type" value="Genomic_DNA"/>
</dbReference>
<feature type="domain" description="Glycosyltransferase subfamily 4-like N-terminal" evidence="2">
    <location>
        <begin position="20"/>
        <end position="184"/>
    </location>
</feature>
<dbReference type="STRING" id="1121884.SAMN02745131_00862"/>